<dbReference type="AlphaFoldDB" id="A0AAE0FUT6"/>
<dbReference type="Gene3D" id="3.40.50.300">
    <property type="entry name" value="P-loop containing nucleotide triphosphate hydrolases"/>
    <property type="match status" value="1"/>
</dbReference>
<dbReference type="SMART" id="SM00176">
    <property type="entry name" value="RAN"/>
    <property type="match status" value="1"/>
</dbReference>
<dbReference type="PRINTS" id="PR00449">
    <property type="entry name" value="RASTRNSFRMNG"/>
</dbReference>
<keyword evidence="1" id="KW-0547">Nucleotide-binding</keyword>
<dbReference type="SMART" id="SM00173">
    <property type="entry name" value="RAS"/>
    <property type="match status" value="1"/>
</dbReference>
<dbReference type="FunFam" id="3.40.50.300:FF:001508">
    <property type="entry name" value="Small GTP-binding protein Rab28, putative"/>
    <property type="match status" value="1"/>
</dbReference>
<protein>
    <submittedName>
        <fullName evidence="3">Uncharacterized protein</fullName>
    </submittedName>
</protein>
<proteinExistence type="predicted"/>
<dbReference type="InterPro" id="IPR027417">
    <property type="entry name" value="P-loop_NTPase"/>
</dbReference>
<reference evidence="3 4" key="1">
    <citation type="journal article" date="2015" name="Genome Biol. Evol.">
        <title>Comparative Genomics of a Bacterivorous Green Alga Reveals Evolutionary Causalities and Consequences of Phago-Mixotrophic Mode of Nutrition.</title>
        <authorList>
            <person name="Burns J.A."/>
            <person name="Paasch A."/>
            <person name="Narechania A."/>
            <person name="Kim E."/>
        </authorList>
    </citation>
    <scope>NUCLEOTIDE SEQUENCE [LARGE SCALE GENOMIC DNA]</scope>
    <source>
        <strain evidence="3 4">PLY_AMNH</strain>
    </source>
</reference>
<evidence type="ECO:0000313" key="4">
    <source>
        <dbReference type="Proteomes" id="UP001190700"/>
    </source>
</evidence>
<name>A0AAE0FUT6_9CHLO</name>
<dbReference type="PROSITE" id="PS51421">
    <property type="entry name" value="RAS"/>
    <property type="match status" value="1"/>
</dbReference>
<dbReference type="SUPFAM" id="SSF52540">
    <property type="entry name" value="P-loop containing nucleoside triphosphate hydrolases"/>
    <property type="match status" value="1"/>
</dbReference>
<dbReference type="PROSITE" id="PS51419">
    <property type="entry name" value="RAB"/>
    <property type="match status" value="1"/>
</dbReference>
<dbReference type="Pfam" id="PF00071">
    <property type="entry name" value="Ras"/>
    <property type="match status" value="1"/>
</dbReference>
<dbReference type="PANTHER" id="PTHR47978">
    <property type="match status" value="1"/>
</dbReference>
<dbReference type="InterPro" id="IPR005225">
    <property type="entry name" value="Small_GTP-bd"/>
</dbReference>
<evidence type="ECO:0000256" key="2">
    <source>
        <dbReference type="SAM" id="MobiDB-lite"/>
    </source>
</evidence>
<organism evidence="3 4">
    <name type="scientific">Cymbomonas tetramitiformis</name>
    <dbReference type="NCBI Taxonomy" id="36881"/>
    <lineage>
        <taxon>Eukaryota</taxon>
        <taxon>Viridiplantae</taxon>
        <taxon>Chlorophyta</taxon>
        <taxon>Pyramimonadophyceae</taxon>
        <taxon>Pyramimonadales</taxon>
        <taxon>Pyramimonadaceae</taxon>
        <taxon>Cymbomonas</taxon>
    </lineage>
</organism>
<accession>A0AAE0FUT6</accession>
<comment type="caution">
    <text evidence="3">The sequence shown here is derived from an EMBL/GenBank/DDBJ whole genome shotgun (WGS) entry which is preliminary data.</text>
</comment>
<dbReference type="EMBL" id="LGRX02013475">
    <property type="protein sequence ID" value="KAK3266048.1"/>
    <property type="molecule type" value="Genomic_DNA"/>
</dbReference>
<dbReference type="GO" id="GO:0003924">
    <property type="term" value="F:GTPase activity"/>
    <property type="evidence" value="ECO:0007669"/>
    <property type="project" value="InterPro"/>
</dbReference>
<evidence type="ECO:0000256" key="1">
    <source>
        <dbReference type="ARBA" id="ARBA00022741"/>
    </source>
</evidence>
<dbReference type="NCBIfam" id="TIGR00231">
    <property type="entry name" value="small_GTP"/>
    <property type="match status" value="1"/>
</dbReference>
<evidence type="ECO:0000313" key="3">
    <source>
        <dbReference type="EMBL" id="KAK3266048.1"/>
    </source>
</evidence>
<dbReference type="SMART" id="SM00175">
    <property type="entry name" value="RAB"/>
    <property type="match status" value="1"/>
</dbReference>
<dbReference type="GO" id="GO:0005525">
    <property type="term" value="F:GTP binding"/>
    <property type="evidence" value="ECO:0007669"/>
    <property type="project" value="InterPro"/>
</dbReference>
<gene>
    <name evidence="3" type="ORF">CYMTET_25304</name>
</gene>
<dbReference type="Proteomes" id="UP001190700">
    <property type="component" value="Unassembled WGS sequence"/>
</dbReference>
<feature type="region of interest" description="Disordered" evidence="2">
    <location>
        <begin position="204"/>
        <end position="224"/>
    </location>
</feature>
<dbReference type="SMART" id="SM00174">
    <property type="entry name" value="RHO"/>
    <property type="match status" value="1"/>
</dbReference>
<sequence>MESDSEEEPEQLQYKVIIVGDGAVGKTSIAMRFTEDYFSKSYKQTIGLDFFIKQLVLPGDIHVAIQLWDIGGQTIGGKMIGNYIFGAQAVMLVYDISNYQSFQNLEDWYALVRRTFDKDNLPYVALVANKADLTHLRTVKPEKHNEFADANDMYSYFLSAKTGDNVASTFYRIAADLAGVVLTKPEIEVASKVVRAEIVNHPNDGKDVAELPSNPEPKNKCTIA</sequence>
<dbReference type="InterPro" id="IPR001806">
    <property type="entry name" value="Small_GTPase"/>
</dbReference>
<keyword evidence="4" id="KW-1185">Reference proteome</keyword>